<feature type="transmembrane region" description="Helical" evidence="1">
    <location>
        <begin position="6"/>
        <end position="25"/>
    </location>
</feature>
<accession>A0A2P2LGY6</accession>
<protein>
    <submittedName>
        <fullName evidence="2">Uncharacterized protein</fullName>
    </submittedName>
</protein>
<dbReference type="EMBL" id="GGEC01036758">
    <property type="protein sequence ID" value="MBX17242.1"/>
    <property type="molecule type" value="Transcribed_RNA"/>
</dbReference>
<keyword evidence="1" id="KW-1133">Transmembrane helix</keyword>
<reference evidence="2" key="1">
    <citation type="submission" date="2018-02" db="EMBL/GenBank/DDBJ databases">
        <title>Rhizophora mucronata_Transcriptome.</title>
        <authorList>
            <person name="Meera S.P."/>
            <person name="Sreeshan A."/>
            <person name="Augustine A."/>
        </authorList>
    </citation>
    <scope>NUCLEOTIDE SEQUENCE</scope>
    <source>
        <tissue evidence="2">Leaf</tissue>
    </source>
</reference>
<proteinExistence type="predicted"/>
<dbReference type="AlphaFoldDB" id="A0A2P2LGY6"/>
<evidence type="ECO:0000313" key="2">
    <source>
        <dbReference type="EMBL" id="MBX17242.1"/>
    </source>
</evidence>
<organism evidence="2">
    <name type="scientific">Rhizophora mucronata</name>
    <name type="common">Asiatic mangrove</name>
    <dbReference type="NCBI Taxonomy" id="61149"/>
    <lineage>
        <taxon>Eukaryota</taxon>
        <taxon>Viridiplantae</taxon>
        <taxon>Streptophyta</taxon>
        <taxon>Embryophyta</taxon>
        <taxon>Tracheophyta</taxon>
        <taxon>Spermatophyta</taxon>
        <taxon>Magnoliopsida</taxon>
        <taxon>eudicotyledons</taxon>
        <taxon>Gunneridae</taxon>
        <taxon>Pentapetalae</taxon>
        <taxon>rosids</taxon>
        <taxon>fabids</taxon>
        <taxon>Malpighiales</taxon>
        <taxon>Rhizophoraceae</taxon>
        <taxon>Rhizophora</taxon>
    </lineage>
</organism>
<name>A0A2P2LGY6_RHIMU</name>
<evidence type="ECO:0000256" key="1">
    <source>
        <dbReference type="SAM" id="Phobius"/>
    </source>
</evidence>
<keyword evidence="1" id="KW-0472">Membrane</keyword>
<sequence>MWLNFQGYISSSTLFILLFNSFKLFRPAIWIHWKLGNKF</sequence>
<keyword evidence="1" id="KW-0812">Transmembrane</keyword>